<keyword evidence="2" id="KW-0732">Signal</keyword>
<protein>
    <submittedName>
        <fullName evidence="3">Uncharacterized protein</fullName>
    </submittedName>
</protein>
<proteinExistence type="predicted"/>
<comment type="caution">
    <text evidence="3">The sequence shown here is derived from an EMBL/GenBank/DDBJ whole genome shotgun (WGS) entry which is preliminary data.</text>
</comment>
<dbReference type="EMBL" id="BOVJ01000010">
    <property type="protein sequence ID" value="GIQ61820.1"/>
    <property type="molecule type" value="Genomic_DNA"/>
</dbReference>
<dbReference type="PROSITE" id="PS51257">
    <property type="entry name" value="PROKAR_LIPOPROTEIN"/>
    <property type="match status" value="1"/>
</dbReference>
<organism evidence="3 4">
    <name type="scientific">Paenibacillus cisolokensis</name>
    <dbReference type="NCBI Taxonomy" id="1658519"/>
    <lineage>
        <taxon>Bacteria</taxon>
        <taxon>Bacillati</taxon>
        <taxon>Bacillota</taxon>
        <taxon>Bacilli</taxon>
        <taxon>Bacillales</taxon>
        <taxon>Paenibacillaceae</taxon>
        <taxon>Paenibacillus</taxon>
    </lineage>
</organism>
<accession>A0ABQ4N0W3</accession>
<feature type="signal peptide" evidence="2">
    <location>
        <begin position="1"/>
        <end position="22"/>
    </location>
</feature>
<feature type="region of interest" description="Disordered" evidence="1">
    <location>
        <begin position="26"/>
        <end position="81"/>
    </location>
</feature>
<sequence length="81" mass="8000">MKLKWSKMLLTAVMMAVIAMTAAGCGEGDSGIVEEETPDAVTPDSGDEGGTDVDADAPESPDAGDDGAVDGDAGGTEPTTP</sequence>
<gene>
    <name evidence="3" type="ORF">PACILC2_03880</name>
</gene>
<dbReference type="Proteomes" id="UP000680304">
    <property type="component" value="Unassembled WGS sequence"/>
</dbReference>
<evidence type="ECO:0000256" key="1">
    <source>
        <dbReference type="SAM" id="MobiDB-lite"/>
    </source>
</evidence>
<evidence type="ECO:0000313" key="4">
    <source>
        <dbReference type="Proteomes" id="UP000680304"/>
    </source>
</evidence>
<reference evidence="3 4" key="1">
    <citation type="submission" date="2021-04" db="EMBL/GenBank/DDBJ databases">
        <title>Draft genome sequence of Paenibacillus cisolokensis, LC2-13A.</title>
        <authorList>
            <person name="Uke A."/>
            <person name="Chhe C."/>
            <person name="Baramee S."/>
            <person name="Kosugi A."/>
        </authorList>
    </citation>
    <scope>NUCLEOTIDE SEQUENCE [LARGE SCALE GENOMIC DNA]</scope>
    <source>
        <strain evidence="3 4">LC2-13A</strain>
    </source>
</reference>
<keyword evidence="4" id="KW-1185">Reference proteome</keyword>
<dbReference type="RefSeq" id="WP_062491132.1">
    <property type="nucleotide sequence ID" value="NZ_BOVJ01000010.1"/>
</dbReference>
<evidence type="ECO:0000313" key="3">
    <source>
        <dbReference type="EMBL" id="GIQ61820.1"/>
    </source>
</evidence>
<evidence type="ECO:0000256" key="2">
    <source>
        <dbReference type="SAM" id="SignalP"/>
    </source>
</evidence>
<feature type="compositionally biased region" description="Acidic residues" evidence="1">
    <location>
        <begin position="45"/>
        <end position="69"/>
    </location>
</feature>
<name>A0ABQ4N0W3_9BACL</name>
<feature type="chain" id="PRO_5045632361" evidence="2">
    <location>
        <begin position="23"/>
        <end position="81"/>
    </location>
</feature>